<feature type="transmembrane region" description="Helical" evidence="8">
    <location>
        <begin position="369"/>
        <end position="388"/>
    </location>
</feature>
<dbReference type="AlphaFoldDB" id="A0A0S3KEA8"/>
<feature type="transmembrane region" description="Helical" evidence="8">
    <location>
        <begin position="163"/>
        <end position="183"/>
    </location>
</feature>
<feature type="transmembrane region" description="Helical" evidence="8">
    <location>
        <begin position="51"/>
        <end position="68"/>
    </location>
</feature>
<dbReference type="InterPro" id="IPR036259">
    <property type="entry name" value="MFS_trans_sf"/>
</dbReference>
<dbReference type="GO" id="GO:0042910">
    <property type="term" value="F:xenobiotic transmembrane transporter activity"/>
    <property type="evidence" value="ECO:0007669"/>
    <property type="project" value="InterPro"/>
</dbReference>
<feature type="transmembrane region" description="Helical" evidence="8">
    <location>
        <begin position="278"/>
        <end position="302"/>
    </location>
</feature>
<keyword evidence="12" id="KW-1185">Reference proteome</keyword>
<keyword evidence="3 8" id="KW-0813">Transport</keyword>
<dbReference type="PANTHER" id="PTHR23502">
    <property type="entry name" value="MAJOR FACILITATOR SUPERFAMILY"/>
    <property type="match status" value="1"/>
</dbReference>
<feature type="transmembrane region" description="Helical" evidence="8">
    <location>
        <begin position="308"/>
        <end position="328"/>
    </location>
</feature>
<sequence length="400" mass="44171">MKKSIETRVPSLLLLIVLVGFPQISETIFTPSLPDIAYDFQVSMATVQLTLSIYFLAFALGVFFWGWLSDFIGRRKALLFGLLFYGLGSFLCFRAPTIEVLLLARFVQAFGASTGSVVTQTILRESYSGNQRHALFAQISAALAFTPAIGPLIGGIVDQSFGFRAVFFVLVLMSILIFCYAFLRLPETLEVNQRVSIKLVPICKRLLTNQKVLTYGFLIGAINGILFSYYAEAPFIFIEQFHLSTAMYGFLGIGVASASILGSLLSKRLLTIYQPEKIILIGIGNMLLGVVFLLFASVVTVFPEMLQFWLILLGLFIMLTGMGTALPNCLSLALVDFQDVIGTAGAIFSLGYYLLVSLFTFGMSKFHNGTLLAMPLYFLVLGSVMFYLTRKFLLPKANQS</sequence>
<evidence type="ECO:0000313" key="13">
    <source>
        <dbReference type="Proteomes" id="UP000183039"/>
    </source>
</evidence>
<evidence type="ECO:0000256" key="5">
    <source>
        <dbReference type="ARBA" id="ARBA00022692"/>
    </source>
</evidence>
<dbReference type="PRINTS" id="PR01036">
    <property type="entry name" value="TCRTETB"/>
</dbReference>
<dbReference type="KEGG" id="ess:ATZ33_15005"/>
<reference evidence="11 13" key="1">
    <citation type="submission" date="2014-12" db="EMBL/GenBank/DDBJ databases">
        <title>Draft genome sequences of 29 type strains of Enterococci.</title>
        <authorList>
            <person name="Zhong Z."/>
            <person name="Sun Z."/>
            <person name="Liu W."/>
            <person name="Zhang W."/>
            <person name="Zhang H."/>
        </authorList>
    </citation>
    <scope>NUCLEOTIDE SEQUENCE [LARGE SCALE GENOMIC DNA]</scope>
    <source>
        <strain evidence="11 13">DSM 22801</strain>
    </source>
</reference>
<evidence type="ECO:0000313" key="10">
    <source>
        <dbReference type="EMBL" id="ALS02636.1"/>
    </source>
</evidence>
<dbReference type="CDD" id="cd17320">
    <property type="entry name" value="MFS_MdfA_MDR_like"/>
    <property type="match status" value="1"/>
</dbReference>
<feature type="transmembrane region" description="Helical" evidence="8">
    <location>
        <begin position="77"/>
        <end position="96"/>
    </location>
</feature>
<dbReference type="PROSITE" id="PS50850">
    <property type="entry name" value="MFS"/>
    <property type="match status" value="1"/>
</dbReference>
<feature type="domain" description="Major facilitator superfamily (MFS) profile" evidence="9">
    <location>
        <begin position="11"/>
        <end position="398"/>
    </location>
</feature>
<dbReference type="FunFam" id="1.20.1720.10:FF:000005">
    <property type="entry name" value="Bcr/CflA family efflux transporter"/>
    <property type="match status" value="1"/>
</dbReference>
<organism evidence="11 13">
    <name type="scientific">Enterococcus silesiacus</name>
    <dbReference type="NCBI Taxonomy" id="332949"/>
    <lineage>
        <taxon>Bacteria</taxon>
        <taxon>Bacillati</taxon>
        <taxon>Bacillota</taxon>
        <taxon>Bacilli</taxon>
        <taxon>Lactobacillales</taxon>
        <taxon>Enterococcaceae</taxon>
        <taxon>Enterococcus</taxon>
    </lineage>
</organism>
<dbReference type="SUPFAM" id="SSF103473">
    <property type="entry name" value="MFS general substrate transporter"/>
    <property type="match status" value="1"/>
</dbReference>
<evidence type="ECO:0000256" key="3">
    <source>
        <dbReference type="ARBA" id="ARBA00022448"/>
    </source>
</evidence>
<evidence type="ECO:0000313" key="12">
    <source>
        <dbReference type="Proteomes" id="UP000065511"/>
    </source>
</evidence>
<dbReference type="Pfam" id="PF07690">
    <property type="entry name" value="MFS_1"/>
    <property type="match status" value="1"/>
</dbReference>
<dbReference type="InterPro" id="IPR004812">
    <property type="entry name" value="Efflux_drug-R_Bcr/CmlA"/>
</dbReference>
<evidence type="ECO:0000313" key="11">
    <source>
        <dbReference type="EMBL" id="OJG93436.1"/>
    </source>
</evidence>
<evidence type="ECO:0000256" key="1">
    <source>
        <dbReference type="ARBA" id="ARBA00004651"/>
    </source>
</evidence>
<comment type="similarity">
    <text evidence="2 8">Belongs to the major facilitator superfamily. Bcr/CmlA family.</text>
</comment>
<keyword evidence="7 8" id="KW-0472">Membrane</keyword>
<dbReference type="PANTHER" id="PTHR23502:SF137">
    <property type="entry name" value="MAJOR FACILITATOR SUPERFAMILY (MFS) TRANSPORTER-RELATED"/>
    <property type="match status" value="1"/>
</dbReference>
<evidence type="ECO:0000259" key="9">
    <source>
        <dbReference type="PROSITE" id="PS50850"/>
    </source>
</evidence>
<accession>A0A0S3KEA8</accession>
<evidence type="ECO:0000256" key="7">
    <source>
        <dbReference type="ARBA" id="ARBA00023136"/>
    </source>
</evidence>
<dbReference type="RefSeq" id="WP_071876047.1">
    <property type="nucleotide sequence ID" value="NZ_JXLC01000001.1"/>
</dbReference>
<evidence type="ECO:0000256" key="8">
    <source>
        <dbReference type="RuleBase" id="RU365088"/>
    </source>
</evidence>
<gene>
    <name evidence="10" type="ORF">ATZ33_15005</name>
    <name evidence="11" type="ORF">RV15_GL000038</name>
</gene>
<dbReference type="NCBIfam" id="TIGR00710">
    <property type="entry name" value="efflux_Bcr_CflA"/>
    <property type="match status" value="1"/>
</dbReference>
<protein>
    <recommendedName>
        <fullName evidence="8">Bcr/CflA family efflux transporter</fullName>
    </recommendedName>
</protein>
<name>A0A0S3KEA8_9ENTE</name>
<dbReference type="EMBL" id="JXLC01000001">
    <property type="protein sequence ID" value="OJG93436.1"/>
    <property type="molecule type" value="Genomic_DNA"/>
</dbReference>
<evidence type="ECO:0000256" key="6">
    <source>
        <dbReference type="ARBA" id="ARBA00022989"/>
    </source>
</evidence>
<keyword evidence="5 8" id="KW-0812">Transmembrane</keyword>
<reference evidence="10 12" key="2">
    <citation type="submission" date="2015-12" db="EMBL/GenBank/DDBJ databases">
        <authorList>
            <person name="Lauer A."/>
            <person name="Humrighouse B."/>
            <person name="Loparev V."/>
            <person name="Shewmaker P.L."/>
            <person name="Whitney A.M."/>
            <person name="McLaughlin R.W."/>
        </authorList>
    </citation>
    <scope>NUCLEOTIDE SEQUENCE [LARGE SCALE GENOMIC DNA]</scope>
    <source>
        <strain evidence="10 12">LMG 23085</strain>
    </source>
</reference>
<evidence type="ECO:0000256" key="4">
    <source>
        <dbReference type="ARBA" id="ARBA00022475"/>
    </source>
</evidence>
<feature type="transmembrane region" description="Helical" evidence="8">
    <location>
        <begin position="246"/>
        <end position="266"/>
    </location>
</feature>
<feature type="transmembrane region" description="Helical" evidence="8">
    <location>
        <begin position="135"/>
        <end position="157"/>
    </location>
</feature>
<dbReference type="GO" id="GO:0005886">
    <property type="term" value="C:plasma membrane"/>
    <property type="evidence" value="ECO:0007669"/>
    <property type="project" value="UniProtKB-SubCell"/>
</dbReference>
<evidence type="ECO:0000256" key="2">
    <source>
        <dbReference type="ARBA" id="ARBA00006236"/>
    </source>
</evidence>
<keyword evidence="4 8" id="KW-1003">Cell membrane</keyword>
<dbReference type="GO" id="GO:1990961">
    <property type="term" value="P:xenobiotic detoxification by transmembrane export across the plasma membrane"/>
    <property type="evidence" value="ECO:0007669"/>
    <property type="project" value="InterPro"/>
</dbReference>
<dbReference type="Gene3D" id="1.20.1720.10">
    <property type="entry name" value="Multidrug resistance protein D"/>
    <property type="match status" value="1"/>
</dbReference>
<proteinExistence type="inferred from homology"/>
<dbReference type="EMBL" id="CP013614">
    <property type="protein sequence ID" value="ALS02636.1"/>
    <property type="molecule type" value="Genomic_DNA"/>
</dbReference>
<dbReference type="InterPro" id="IPR020846">
    <property type="entry name" value="MFS_dom"/>
</dbReference>
<dbReference type="InterPro" id="IPR011701">
    <property type="entry name" value="MFS"/>
</dbReference>
<comment type="caution">
    <text evidence="8">Lacks conserved residue(s) required for the propagation of feature annotation.</text>
</comment>
<keyword evidence="6 8" id="KW-1133">Transmembrane helix</keyword>
<feature type="transmembrane region" description="Helical" evidence="8">
    <location>
        <begin position="340"/>
        <end position="363"/>
    </location>
</feature>
<dbReference type="Proteomes" id="UP000183039">
    <property type="component" value="Unassembled WGS sequence"/>
</dbReference>
<dbReference type="Proteomes" id="UP000065511">
    <property type="component" value="Chromosome"/>
</dbReference>
<feature type="transmembrane region" description="Helical" evidence="8">
    <location>
        <begin position="102"/>
        <end position="123"/>
    </location>
</feature>
<dbReference type="OrthoDB" id="9816041at2"/>
<feature type="transmembrane region" description="Helical" evidence="8">
    <location>
        <begin position="212"/>
        <end position="231"/>
    </location>
</feature>
<comment type="subcellular location">
    <subcellularLocation>
        <location evidence="1 8">Cell membrane</location>
        <topology evidence="1 8">Multi-pass membrane protein</topology>
    </subcellularLocation>
</comment>